<reference evidence="1 2" key="1">
    <citation type="submission" date="2009-10" db="EMBL/GenBank/DDBJ databases">
        <authorList>
            <person name="Weinstock G."/>
            <person name="Sodergren E."/>
            <person name="Clifton S."/>
            <person name="Fulton L."/>
            <person name="Fulton B."/>
            <person name="Courtney L."/>
            <person name="Fronick C."/>
            <person name="Harrison M."/>
            <person name="Strong C."/>
            <person name="Farmer C."/>
            <person name="Delahaunty K."/>
            <person name="Markovic C."/>
            <person name="Hall O."/>
            <person name="Minx P."/>
            <person name="Tomlinson C."/>
            <person name="Mitreva M."/>
            <person name="Nelson J."/>
            <person name="Hou S."/>
            <person name="Wollam A."/>
            <person name="Pepin K.H."/>
            <person name="Johnson M."/>
            <person name="Bhonagiri V."/>
            <person name="Nash W.E."/>
            <person name="Warren W."/>
            <person name="Chinwalla A."/>
            <person name="Mardis E.R."/>
            <person name="Wilson R.K."/>
        </authorList>
    </citation>
    <scope>NUCLEOTIDE SEQUENCE [LARGE SCALE GENOMIC DNA]</scope>
    <source>
        <strain evidence="1 2">ATCC 23970</strain>
    </source>
</reference>
<sequence>MFKIQKNRLHKQKLSSTGSAAIIRPSDVFDRRFAIFSHRLRGR</sequence>
<organism evidence="1 2">
    <name type="scientific">Neisseria lactamica ATCC 23970</name>
    <dbReference type="NCBI Taxonomy" id="546265"/>
    <lineage>
        <taxon>Bacteria</taxon>
        <taxon>Pseudomonadati</taxon>
        <taxon>Pseudomonadota</taxon>
        <taxon>Betaproteobacteria</taxon>
        <taxon>Neisseriales</taxon>
        <taxon>Neisseriaceae</taxon>
        <taxon>Neisseria</taxon>
    </lineage>
</organism>
<name>D0W7A8_NEILA</name>
<evidence type="ECO:0000313" key="2">
    <source>
        <dbReference type="Proteomes" id="UP000003843"/>
    </source>
</evidence>
<accession>D0W7A8</accession>
<comment type="caution">
    <text evidence="1">The sequence shown here is derived from an EMBL/GenBank/DDBJ whole genome shotgun (WGS) entry which is preliminary data.</text>
</comment>
<dbReference type="AlphaFoldDB" id="D0W7A8"/>
<dbReference type="EMBL" id="ACEQ02000004">
    <property type="protein sequence ID" value="EEZ76491.1"/>
    <property type="molecule type" value="Genomic_DNA"/>
</dbReference>
<proteinExistence type="predicted"/>
<evidence type="ECO:0000313" key="1">
    <source>
        <dbReference type="EMBL" id="EEZ76491.1"/>
    </source>
</evidence>
<protein>
    <submittedName>
        <fullName evidence="1">Uncharacterized protein</fullName>
    </submittedName>
</protein>
<gene>
    <name evidence="1" type="ORF">NEILACOT_03405</name>
</gene>
<dbReference type="Proteomes" id="UP000003843">
    <property type="component" value="Unassembled WGS sequence"/>
</dbReference>